<gene>
    <name evidence="7" type="primary">pcm</name>
    <name evidence="8" type="ORF">CR164_05000</name>
</gene>
<dbReference type="NCBIfam" id="TIGR00080">
    <property type="entry name" value="pimt"/>
    <property type="match status" value="1"/>
</dbReference>
<dbReference type="InterPro" id="IPR029063">
    <property type="entry name" value="SAM-dependent_MTases_sf"/>
</dbReference>
<keyword evidence="9" id="KW-1185">Reference proteome</keyword>
<dbReference type="FunFam" id="3.40.50.150:FF:000010">
    <property type="entry name" value="Protein-L-isoaspartate O-methyltransferase"/>
    <property type="match status" value="1"/>
</dbReference>
<comment type="caution">
    <text evidence="8">The sequence shown here is derived from an EMBL/GenBank/DDBJ whole genome shotgun (WGS) entry which is preliminary data.</text>
</comment>
<comment type="similarity">
    <text evidence="2 7">Belongs to the methyltransferase superfamily. L-isoaspartyl/D-aspartyl protein methyltransferase family.</text>
</comment>
<dbReference type="Gene3D" id="3.40.50.150">
    <property type="entry name" value="Vaccinia Virus protein VP39"/>
    <property type="match status" value="1"/>
</dbReference>
<dbReference type="OrthoDB" id="9810066at2"/>
<dbReference type="EMBL" id="PDNZ01000003">
    <property type="protein sequence ID" value="PWW82365.1"/>
    <property type="molecule type" value="Genomic_DNA"/>
</dbReference>
<evidence type="ECO:0000256" key="7">
    <source>
        <dbReference type="HAMAP-Rule" id="MF_00090"/>
    </source>
</evidence>
<dbReference type="AlphaFoldDB" id="A0A317T760"/>
<organism evidence="8 9">
    <name type="scientific">Prosthecochloris marina</name>
    <dbReference type="NCBI Taxonomy" id="2017681"/>
    <lineage>
        <taxon>Bacteria</taxon>
        <taxon>Pseudomonadati</taxon>
        <taxon>Chlorobiota</taxon>
        <taxon>Chlorobiia</taxon>
        <taxon>Chlorobiales</taxon>
        <taxon>Chlorobiaceae</taxon>
        <taxon>Prosthecochloris</taxon>
    </lineage>
</organism>
<evidence type="ECO:0000313" key="8">
    <source>
        <dbReference type="EMBL" id="PWW82365.1"/>
    </source>
</evidence>
<proteinExistence type="inferred from homology"/>
<dbReference type="EC" id="2.1.1.77" evidence="7"/>
<accession>A0A317T760</accession>
<dbReference type="GO" id="GO:0005737">
    <property type="term" value="C:cytoplasm"/>
    <property type="evidence" value="ECO:0007669"/>
    <property type="project" value="UniProtKB-SubCell"/>
</dbReference>
<feature type="active site" evidence="7">
    <location>
        <position position="67"/>
    </location>
</feature>
<name>A0A317T760_9CHLB</name>
<evidence type="ECO:0000313" key="9">
    <source>
        <dbReference type="Proteomes" id="UP000246278"/>
    </source>
</evidence>
<dbReference type="NCBIfam" id="NF001453">
    <property type="entry name" value="PRK00312.1"/>
    <property type="match status" value="1"/>
</dbReference>
<reference evidence="9" key="1">
    <citation type="submission" date="2017-10" db="EMBL/GenBank/DDBJ databases">
        <authorList>
            <person name="Gaisin V.A."/>
            <person name="Rysina M.S."/>
            <person name="Grouzdev D.S."/>
        </authorList>
    </citation>
    <scope>NUCLEOTIDE SEQUENCE [LARGE SCALE GENOMIC DNA]</scope>
    <source>
        <strain evidence="9">V1</strain>
    </source>
</reference>
<dbReference type="Proteomes" id="UP000246278">
    <property type="component" value="Unassembled WGS sequence"/>
</dbReference>
<dbReference type="GO" id="GO:0032259">
    <property type="term" value="P:methylation"/>
    <property type="evidence" value="ECO:0007669"/>
    <property type="project" value="UniProtKB-KW"/>
</dbReference>
<dbReference type="PROSITE" id="PS01279">
    <property type="entry name" value="PCMT"/>
    <property type="match status" value="1"/>
</dbReference>
<dbReference type="InterPro" id="IPR000682">
    <property type="entry name" value="PCMT"/>
</dbReference>
<keyword evidence="6 7" id="KW-0949">S-adenosyl-L-methionine</keyword>
<keyword evidence="4 7" id="KW-0489">Methyltransferase</keyword>
<sequence length="220" mass="24279">MAEEQDARTYKKRRCEMVEQLRRYGINNSRVLDAFLSVERHLFFDLKDRDYAYDDCAFPIGCGQTISQPFTVAYMTSMLVERCSGGKVLEIGTGSGYQAAILDCIGYSVYTVERIPELFERSSGIFSLLGLNIRQRLGDGTLGWSDHAPYNGIIVTAGAPEPPHTLLAQLAGGGVMVIPVGNSAGQRMTVMTCRGGTFGREEFHTFVFVPLVGKEGWRDG</sequence>
<comment type="subcellular location">
    <subcellularLocation>
        <location evidence="1 7">Cytoplasm</location>
    </subcellularLocation>
</comment>
<comment type="catalytic activity">
    <reaction evidence="7">
        <text>[protein]-L-isoaspartate + S-adenosyl-L-methionine = [protein]-L-isoaspartate alpha-methyl ester + S-adenosyl-L-homocysteine</text>
        <dbReference type="Rhea" id="RHEA:12705"/>
        <dbReference type="Rhea" id="RHEA-COMP:12143"/>
        <dbReference type="Rhea" id="RHEA-COMP:12144"/>
        <dbReference type="ChEBI" id="CHEBI:57856"/>
        <dbReference type="ChEBI" id="CHEBI:59789"/>
        <dbReference type="ChEBI" id="CHEBI:90596"/>
        <dbReference type="ChEBI" id="CHEBI:90598"/>
        <dbReference type="EC" id="2.1.1.77"/>
    </reaction>
</comment>
<evidence type="ECO:0000256" key="6">
    <source>
        <dbReference type="ARBA" id="ARBA00022691"/>
    </source>
</evidence>
<dbReference type="GO" id="GO:0004719">
    <property type="term" value="F:protein-L-isoaspartate (D-aspartate) O-methyltransferase activity"/>
    <property type="evidence" value="ECO:0007669"/>
    <property type="project" value="UniProtKB-UniRule"/>
</dbReference>
<dbReference type="SUPFAM" id="SSF53335">
    <property type="entry name" value="S-adenosyl-L-methionine-dependent methyltransferases"/>
    <property type="match status" value="1"/>
</dbReference>
<dbReference type="HAMAP" id="MF_00090">
    <property type="entry name" value="PIMT"/>
    <property type="match status" value="1"/>
</dbReference>
<evidence type="ECO:0000256" key="5">
    <source>
        <dbReference type="ARBA" id="ARBA00022679"/>
    </source>
</evidence>
<evidence type="ECO:0000256" key="2">
    <source>
        <dbReference type="ARBA" id="ARBA00005369"/>
    </source>
</evidence>
<protein>
    <recommendedName>
        <fullName evidence="7">Protein-L-isoaspartate O-methyltransferase</fullName>
        <ecNumber evidence="7">2.1.1.77</ecNumber>
    </recommendedName>
    <alternativeName>
        <fullName evidence="7">L-isoaspartyl protein carboxyl methyltransferase</fullName>
    </alternativeName>
    <alternativeName>
        <fullName evidence="7">Protein L-isoaspartyl methyltransferase</fullName>
    </alternativeName>
    <alternativeName>
        <fullName evidence="7">Protein-beta-aspartate methyltransferase</fullName>
        <shortName evidence="7">PIMT</shortName>
    </alternativeName>
</protein>
<comment type="function">
    <text evidence="7">Catalyzes the methyl esterification of L-isoaspartyl residues in peptides and proteins that result from spontaneous decomposition of normal L-aspartyl and L-asparaginyl residues. It plays a role in the repair and/or degradation of damaged proteins.</text>
</comment>
<keyword evidence="5 7" id="KW-0808">Transferase</keyword>
<dbReference type="PANTHER" id="PTHR11579">
    <property type="entry name" value="PROTEIN-L-ISOASPARTATE O-METHYLTRANSFERASE"/>
    <property type="match status" value="1"/>
</dbReference>
<keyword evidence="3 7" id="KW-0963">Cytoplasm</keyword>
<dbReference type="Pfam" id="PF01135">
    <property type="entry name" value="PCMT"/>
    <property type="match status" value="1"/>
</dbReference>
<evidence type="ECO:0000256" key="4">
    <source>
        <dbReference type="ARBA" id="ARBA00022603"/>
    </source>
</evidence>
<dbReference type="RefSeq" id="WP_110022838.1">
    <property type="nucleotide sequence ID" value="NZ_PDNZ01000003.1"/>
</dbReference>
<evidence type="ECO:0000256" key="1">
    <source>
        <dbReference type="ARBA" id="ARBA00004496"/>
    </source>
</evidence>
<evidence type="ECO:0000256" key="3">
    <source>
        <dbReference type="ARBA" id="ARBA00022490"/>
    </source>
</evidence>
<dbReference type="PANTHER" id="PTHR11579:SF0">
    <property type="entry name" value="PROTEIN-L-ISOASPARTATE(D-ASPARTATE) O-METHYLTRANSFERASE"/>
    <property type="match status" value="1"/>
</dbReference>
<dbReference type="GO" id="GO:0030091">
    <property type="term" value="P:protein repair"/>
    <property type="evidence" value="ECO:0007669"/>
    <property type="project" value="UniProtKB-UniRule"/>
</dbReference>